<feature type="transmembrane region" description="Helical" evidence="5">
    <location>
        <begin position="186"/>
        <end position="210"/>
    </location>
</feature>
<dbReference type="PANTHER" id="PTHR22950">
    <property type="entry name" value="AMINO ACID TRANSPORTER"/>
    <property type="match status" value="1"/>
</dbReference>
<keyword evidence="3 5" id="KW-1133">Transmembrane helix</keyword>
<keyword evidence="2 5" id="KW-0812">Transmembrane</keyword>
<evidence type="ECO:0000313" key="7">
    <source>
        <dbReference type="EMBL" id="PAV72615.1"/>
    </source>
</evidence>
<dbReference type="Pfam" id="PF01490">
    <property type="entry name" value="Aa_trans"/>
    <property type="match status" value="1"/>
</dbReference>
<evidence type="ECO:0000256" key="5">
    <source>
        <dbReference type="SAM" id="Phobius"/>
    </source>
</evidence>
<dbReference type="GO" id="GO:0005774">
    <property type="term" value="C:vacuolar membrane"/>
    <property type="evidence" value="ECO:0007669"/>
    <property type="project" value="TreeGrafter"/>
</dbReference>
<feature type="transmembrane region" description="Helical" evidence="5">
    <location>
        <begin position="301"/>
        <end position="323"/>
    </location>
</feature>
<feature type="transmembrane region" description="Helical" evidence="5">
    <location>
        <begin position="124"/>
        <end position="153"/>
    </location>
</feature>
<organism evidence="7 8">
    <name type="scientific">Diploscapter pachys</name>
    <dbReference type="NCBI Taxonomy" id="2018661"/>
    <lineage>
        <taxon>Eukaryota</taxon>
        <taxon>Metazoa</taxon>
        <taxon>Ecdysozoa</taxon>
        <taxon>Nematoda</taxon>
        <taxon>Chromadorea</taxon>
        <taxon>Rhabditida</taxon>
        <taxon>Rhabditina</taxon>
        <taxon>Rhabditomorpha</taxon>
        <taxon>Rhabditoidea</taxon>
        <taxon>Rhabditidae</taxon>
        <taxon>Diploscapter</taxon>
    </lineage>
</organism>
<feature type="transmembrane region" description="Helical" evidence="5">
    <location>
        <begin position="344"/>
        <end position="361"/>
    </location>
</feature>
<protein>
    <recommendedName>
        <fullName evidence="6">Amino acid transporter transmembrane domain-containing protein</fullName>
    </recommendedName>
</protein>
<evidence type="ECO:0000259" key="6">
    <source>
        <dbReference type="Pfam" id="PF01490"/>
    </source>
</evidence>
<feature type="transmembrane region" description="Helical" evidence="5">
    <location>
        <begin position="367"/>
        <end position="391"/>
    </location>
</feature>
<sequence length="501" mass="55118">MVKGSNTLLPPLDGHLSAQPFINNCYSEMCMSTPAVAPQHHGPKIGWIVASIFIVADMVGGGVVAMPVAFKQSGLVMGIVFMIGIAAIFEYTGYQLGVVWCTLMERNPHIGVCRKPFPEMAKRFFTSALGNFTLFGISVVYLLLSANILQYFVTRFADVKISPCVVIIALAIIILPFTFLRSPGEFWIVIVFAMFTTVIAVMCILVGISMDLSLCKPEADYSDVTPDSMILSLGIFLFAFSGHFVFPTIEADMENPREFSKSVFVGFVGVVLLYMPLSVLAYVVYGTSMHDSVIYSIQTPWLQLCANLMIAMHCILTLVIVINPLNQEIEHYLKVSHSFGVGRVVTRTIVLLLVLFVGLSVPDFMPVMNLVGASTIPMGCAVLPSLFYLYVNATTEDEWRKGTIPSFRQVCQRTDKTMLIINFMVVLVALIGGILGTNEGIKKLANASFSAPCYLRPFLNTNFTSTFIIKNHCCGKNENITHYTDLLGFCMDPKEGGGMVH</sequence>
<accession>A0A2A2KFB2</accession>
<evidence type="ECO:0000256" key="2">
    <source>
        <dbReference type="ARBA" id="ARBA00022692"/>
    </source>
</evidence>
<evidence type="ECO:0000256" key="4">
    <source>
        <dbReference type="ARBA" id="ARBA00023136"/>
    </source>
</evidence>
<feature type="transmembrane region" description="Helical" evidence="5">
    <location>
        <begin position="417"/>
        <end position="436"/>
    </location>
</feature>
<evidence type="ECO:0000313" key="8">
    <source>
        <dbReference type="Proteomes" id="UP000218231"/>
    </source>
</evidence>
<comment type="subcellular location">
    <subcellularLocation>
        <location evidence="1">Membrane</location>
        <topology evidence="1">Multi-pass membrane protein</topology>
    </subcellularLocation>
</comment>
<feature type="transmembrane region" description="Helical" evidence="5">
    <location>
        <begin position="159"/>
        <end position="179"/>
    </location>
</feature>
<dbReference type="EMBL" id="LIAE01008744">
    <property type="protein sequence ID" value="PAV72615.1"/>
    <property type="molecule type" value="Genomic_DNA"/>
</dbReference>
<feature type="domain" description="Amino acid transporter transmembrane" evidence="6">
    <location>
        <begin position="44"/>
        <end position="411"/>
    </location>
</feature>
<dbReference type="FunFam" id="1.20.1740.10:FF:000052">
    <property type="entry name" value="Lysine histidine transporter-like 3"/>
    <property type="match status" value="1"/>
</dbReference>
<feature type="transmembrane region" description="Helical" evidence="5">
    <location>
        <begin position="230"/>
        <end position="251"/>
    </location>
</feature>
<comment type="caution">
    <text evidence="7">The sequence shown here is derived from an EMBL/GenBank/DDBJ whole genome shotgun (WGS) entry which is preliminary data.</text>
</comment>
<feature type="transmembrane region" description="Helical" evidence="5">
    <location>
        <begin position="47"/>
        <end position="70"/>
    </location>
</feature>
<gene>
    <name evidence="7" type="ORF">WR25_21071</name>
</gene>
<dbReference type="OrthoDB" id="655540at2759"/>
<dbReference type="AlphaFoldDB" id="A0A2A2KFB2"/>
<evidence type="ECO:0000256" key="3">
    <source>
        <dbReference type="ARBA" id="ARBA00022989"/>
    </source>
</evidence>
<dbReference type="PANTHER" id="PTHR22950:SF703">
    <property type="entry name" value="AMINO ACID TRANSPORTER TRANSMEMBRANE DOMAIN-CONTAINING PROTEIN"/>
    <property type="match status" value="1"/>
</dbReference>
<feature type="transmembrane region" description="Helical" evidence="5">
    <location>
        <begin position="263"/>
        <end position="285"/>
    </location>
</feature>
<keyword evidence="4 5" id="KW-0472">Membrane</keyword>
<evidence type="ECO:0000256" key="1">
    <source>
        <dbReference type="ARBA" id="ARBA00004141"/>
    </source>
</evidence>
<dbReference type="Proteomes" id="UP000218231">
    <property type="component" value="Unassembled WGS sequence"/>
</dbReference>
<keyword evidence="8" id="KW-1185">Reference proteome</keyword>
<proteinExistence type="predicted"/>
<feature type="transmembrane region" description="Helical" evidence="5">
    <location>
        <begin position="76"/>
        <end position="103"/>
    </location>
</feature>
<dbReference type="GO" id="GO:0015179">
    <property type="term" value="F:L-amino acid transmembrane transporter activity"/>
    <property type="evidence" value="ECO:0007669"/>
    <property type="project" value="TreeGrafter"/>
</dbReference>
<name>A0A2A2KFB2_9BILA</name>
<reference evidence="7 8" key="1">
    <citation type="journal article" date="2017" name="Curr. Biol.">
        <title>Genome architecture and evolution of a unichromosomal asexual nematode.</title>
        <authorList>
            <person name="Fradin H."/>
            <person name="Zegar C."/>
            <person name="Gutwein M."/>
            <person name="Lucas J."/>
            <person name="Kovtun M."/>
            <person name="Corcoran D."/>
            <person name="Baugh L.R."/>
            <person name="Kiontke K."/>
            <person name="Gunsalus K."/>
            <person name="Fitch D.H."/>
            <person name="Piano F."/>
        </authorList>
    </citation>
    <scope>NUCLEOTIDE SEQUENCE [LARGE SCALE GENOMIC DNA]</scope>
    <source>
        <strain evidence="7">PF1309</strain>
    </source>
</reference>
<dbReference type="InterPro" id="IPR013057">
    <property type="entry name" value="AA_transpt_TM"/>
</dbReference>
<dbReference type="STRING" id="2018661.A0A2A2KFB2"/>